<dbReference type="CDD" id="cd07423">
    <property type="entry name" value="MPP_Prp_like"/>
    <property type="match status" value="1"/>
</dbReference>
<dbReference type="InterPro" id="IPR029052">
    <property type="entry name" value="Metallo-depent_PP-like"/>
</dbReference>
<accession>A0ABP9UIL4</accession>
<sequence>MLDRLGYVFEENTSRHPDGRRLIFVGDLVDRGPDSPNVLRLVMASVAAGTAFCVPGNHDVKFLRWLNGKKVQPTHGLADTIAQLETDPLDTRDLIAFLDGLVSHYVFDAGRLVVAHAGIREDMQGRGSGRIREFCLYGDTTGERDEYGLPERLDWARDYRGKALVVYGHTPFAEPRWLNHTVNIDTGCCFGGALTALRYPELETISISAERQYAEPARPLRTDAETEAQLAHDRLLDLDDLLGKRQVHTALKPAVTVREENLLAAIEVMSRFAVDPRWLIHLPPTMSPCATSALDGWLERPEEAFDYFRQQGVAEVVCEEKHMGSRAIAAVCREPQVAIDRFGLRHPARGIIYTRTGRPFFKDESLQNGLLERLATALETSGLWDELGTDWLCLDTELMPWSMKARDLLETQYAAVGSAASAHAAALDHHLAEAAQAPHLEAESRTALAALQTRVAPRADRIDRYRAAYRHYCWDVVGLDDLRLAPFHFLAGEGATFTDRDHPWHMALAERLQAADGQLFPATRWRRVTLDDPDQVAEAIRWWEGMTEAGGEGMVVKPLDFVVRGRRGLVQPAVKCRGREYLRIIYGPEYDAPENLERLKQRGLGHKRSMAEREFALGLEALTRFTARRPLREVHECVLAVLAMESEPVDPRL</sequence>
<protein>
    <submittedName>
        <fullName evidence="3">Bis(5'-nucleosyl)-tetraphosphatase, symmetrical</fullName>
    </submittedName>
</protein>
<reference evidence="3 4" key="1">
    <citation type="submission" date="2024-02" db="EMBL/GenBank/DDBJ databases">
        <title>Haloferula sargassicola NBRC 104335.</title>
        <authorList>
            <person name="Ichikawa N."/>
            <person name="Katano-Makiyama Y."/>
            <person name="Hidaka K."/>
        </authorList>
    </citation>
    <scope>NUCLEOTIDE SEQUENCE [LARGE SCALE GENOMIC DNA]</scope>
    <source>
        <strain evidence="3 4">NBRC 104335</strain>
    </source>
</reference>
<evidence type="ECO:0000313" key="4">
    <source>
        <dbReference type="Proteomes" id="UP001476282"/>
    </source>
</evidence>
<dbReference type="EMBL" id="BAABRI010000002">
    <property type="protein sequence ID" value="GAA5481197.1"/>
    <property type="molecule type" value="Genomic_DNA"/>
</dbReference>
<dbReference type="InterPro" id="IPR050126">
    <property type="entry name" value="Ap4A_hydrolase"/>
</dbReference>
<proteinExistence type="predicted"/>
<name>A0ABP9UIL4_9BACT</name>
<dbReference type="PANTHER" id="PTHR42850">
    <property type="entry name" value="METALLOPHOSPHOESTERASE"/>
    <property type="match status" value="1"/>
</dbReference>
<dbReference type="InterPro" id="IPR041780">
    <property type="entry name" value="MPP_PrpE-like"/>
</dbReference>
<dbReference type="Pfam" id="PF00149">
    <property type="entry name" value="Metallophos"/>
    <property type="match status" value="1"/>
</dbReference>
<dbReference type="InterPro" id="IPR004843">
    <property type="entry name" value="Calcineurin-like_PHP"/>
</dbReference>
<evidence type="ECO:0000259" key="2">
    <source>
        <dbReference type="Pfam" id="PF16542"/>
    </source>
</evidence>
<evidence type="ECO:0000313" key="3">
    <source>
        <dbReference type="EMBL" id="GAA5481197.1"/>
    </source>
</evidence>
<dbReference type="SUPFAM" id="SSF56091">
    <property type="entry name" value="DNA ligase/mRNA capping enzyme, catalytic domain"/>
    <property type="match status" value="1"/>
</dbReference>
<dbReference type="Proteomes" id="UP001476282">
    <property type="component" value="Unassembled WGS sequence"/>
</dbReference>
<comment type="caution">
    <text evidence="3">The sequence shown here is derived from an EMBL/GenBank/DDBJ whole genome shotgun (WGS) entry which is preliminary data.</text>
</comment>
<organism evidence="3 4">
    <name type="scientific">Haloferula sargassicola</name>
    <dbReference type="NCBI Taxonomy" id="490096"/>
    <lineage>
        <taxon>Bacteria</taxon>
        <taxon>Pseudomonadati</taxon>
        <taxon>Verrucomicrobiota</taxon>
        <taxon>Verrucomicrobiia</taxon>
        <taxon>Verrucomicrobiales</taxon>
        <taxon>Verrucomicrobiaceae</taxon>
        <taxon>Haloferula</taxon>
    </lineage>
</organism>
<dbReference type="NCBIfam" id="TIGR04075">
    <property type="entry name" value="bacter_Pnkp"/>
    <property type="match status" value="1"/>
</dbReference>
<dbReference type="Gene3D" id="3.60.21.10">
    <property type="match status" value="1"/>
</dbReference>
<dbReference type="SUPFAM" id="SSF56300">
    <property type="entry name" value="Metallo-dependent phosphatases"/>
    <property type="match status" value="1"/>
</dbReference>
<dbReference type="PANTHER" id="PTHR42850:SF7">
    <property type="entry name" value="BIS(5'-NUCLEOSYL)-TETRAPHOSPHATASE PRPE [ASYMMETRICAL]"/>
    <property type="match status" value="1"/>
</dbReference>
<keyword evidence="4" id="KW-1185">Reference proteome</keyword>
<feature type="domain" description="Polynucleotide kinase-phosphatase ligase" evidence="2">
    <location>
        <begin position="264"/>
        <end position="648"/>
    </location>
</feature>
<dbReference type="InterPro" id="IPR024028">
    <property type="entry name" value="PNKP_bac"/>
</dbReference>
<dbReference type="Pfam" id="PF16542">
    <property type="entry name" value="PNKP_ligase"/>
    <property type="match status" value="1"/>
</dbReference>
<gene>
    <name evidence="3" type="primary">apaH</name>
    <name evidence="3" type="ORF">Hsar01_00404</name>
</gene>
<dbReference type="Gene3D" id="3.30.470.30">
    <property type="entry name" value="DNA ligase/mRNA capping enzyme"/>
    <property type="match status" value="2"/>
</dbReference>
<evidence type="ECO:0000259" key="1">
    <source>
        <dbReference type="Pfam" id="PF00149"/>
    </source>
</evidence>
<dbReference type="InterPro" id="IPR032380">
    <property type="entry name" value="PNKP_ligase_dom"/>
</dbReference>
<feature type="domain" description="Calcineurin-like phosphoesterase" evidence="1">
    <location>
        <begin position="17"/>
        <end position="170"/>
    </location>
</feature>